<dbReference type="PROSITE" id="PS51257">
    <property type="entry name" value="PROKAR_LIPOPROTEIN"/>
    <property type="match status" value="1"/>
</dbReference>
<comment type="caution">
    <text evidence="1">The sequence shown here is derived from an EMBL/GenBank/DDBJ whole genome shotgun (WGS) entry which is preliminary data.</text>
</comment>
<sequence length="1230" mass="143493">MKAKKLKNIKLFSILSISLVSTTIIISCANNKIIENKENINKLENNEENKDTGKLIQVDSNVSDVSKIDKEKKEISDNLNSESVNTASLKEKAESIKLDLKDEAKRAIKEFYLKPYSASFTKENFSSYFKIIADKSLETKLNNITIDKNNINLINFDIEVLDKSKNEKLNKIFTFKSENNINELIDKLTNSNNFDDYFDYDKSIKNKFIVDEIFEQKNFVNYFIPKKIRYFDYKLISFKQDDNKQNVSLKIGLYLQNNEIKTFEVTSENWKGKPYFNLSKEEKTKLDIQWYIDKGNESLELRDSSKLVPTLILPSKIELNSVFKVKEFEGYKITLEKTSFHDKNGSLKYKFKVENNIDKTVTHSKEHWMGLLRKEDDPENYKDFSDTYFSTKDELKTDSKFTKLKEQVDKINGSNFTPRRVSNFQYLDPSSMSAENLKYFLGFRDPNKGISGSRDEPSNKIIADKETKNDININHLRNQYYFAFYNVKASNPNSQGLNRDLSFKVGFIRKDNPEIKHHTKEITLKNQSNTLADKYYAMEDLSNLGLENIEIQKNVIQSMSSSDFAQKINSQKDKTENKYYVKVKYQKDFFIFKNYKLDNETSPKYVENFYIYEAKEANDPEGSVYIKLGGLNNQKSITWLKIDGFKKQKATSWSFPKSEHEKFIDLANNANLTTIQKENNEFWRLRKLEFNASNGMWLVNKDKTKVEFFMPKEYYEPVFENKQGIIKNAQFRLQLPIMFNNKVSNVWERFGKNRNFSWPVAIFDYETLKNDKKLVINELQMQGAVVNGKVTRENFSINVELTDKGIKFEIIPKNKTYKFTQNYHSDLERGYNSEKYANLTNLTPEQINKDIAIFYDTHGTNIFLEYTSDIQVEKFSEQKTNEFKYKNVTYNQFENPVAIENKYKKDEPFKYNPNQNVEQKWTSGYKPDYEVMPYDSDLDIIKNIGARTFAAAGGSFTVIRKINGDPNDYRYYALSNQHVVTTTFDMWNRPTLDDPNINKKAYIRGFNKHISNSLFNAPGYSDGHENIKDVPLKVFWSGESPIGKDLTKTNQKYDGNIVIFDIKEAITRAKRESRFELSEWLENWKNLKPLTFTYDYRHDSPFIDNLALDYALGSFPAGKRSHYLINRAKFQNDERISLYQNGITCLYFSGGGSGSGIINSRNEYVGAVNSGNFGYLFAFALGTRNYDYIGGNNDSNPFLKNQAFSILAHMYRANLYDPRTYAFNEQMEVK</sequence>
<dbReference type="EMBL" id="ADNC01000027">
    <property type="protein sequence ID" value="EFF41257.1"/>
    <property type="molecule type" value="Genomic_DNA"/>
</dbReference>
<organism evidence="1 2">
    <name type="scientific">Mycoplasmopsis alligatoris A21JP2</name>
    <dbReference type="NCBI Taxonomy" id="747682"/>
    <lineage>
        <taxon>Bacteria</taxon>
        <taxon>Bacillati</taxon>
        <taxon>Mycoplasmatota</taxon>
        <taxon>Mycoplasmoidales</taxon>
        <taxon>Metamycoplasmataceae</taxon>
        <taxon>Mycoplasmopsis</taxon>
    </lineage>
</organism>
<reference evidence="1 2" key="1">
    <citation type="submission" date="2010-03" db="EMBL/GenBank/DDBJ databases">
        <authorList>
            <person name="Glass J.I."/>
            <person name="Benders G.A."/>
            <person name="Durkin A.S."/>
            <person name="Farmerie W.G."/>
            <person name="Hlavinka K."/>
            <person name="Hostetler J."/>
            <person name="Jackson J."/>
            <person name="May M.A."/>
            <person name="Miller R.H."/>
            <person name="Paralanov V."/>
            <person name="Radune D."/>
            <person name="Szczypinski B."/>
            <person name="Brown D.R."/>
        </authorList>
    </citation>
    <scope>NUCLEOTIDE SEQUENCE [LARGE SCALE GENOMIC DNA]</scope>
    <source>
        <strain evidence="1 2">A21JP2</strain>
    </source>
</reference>
<dbReference type="Proteomes" id="UP000004757">
    <property type="component" value="Unassembled WGS sequence"/>
</dbReference>
<dbReference type="eggNOG" id="ENOG5030MDZ">
    <property type="taxonomic scope" value="Bacteria"/>
</dbReference>
<dbReference type="AlphaFoldDB" id="D4XWU1"/>
<name>D4XWU1_9BACT</name>
<evidence type="ECO:0000313" key="2">
    <source>
        <dbReference type="Proteomes" id="UP000004757"/>
    </source>
</evidence>
<gene>
    <name evidence="1" type="ORF">MALL_0336</name>
</gene>
<dbReference type="NCBIfam" id="NF045847">
    <property type="entry name" value="MGA1079_SerProt"/>
    <property type="match status" value="1"/>
</dbReference>
<accession>D4XWU1</accession>
<protein>
    <recommendedName>
        <fullName evidence="3">Lipoprotein</fullName>
    </recommendedName>
</protein>
<evidence type="ECO:0000313" key="1">
    <source>
        <dbReference type="EMBL" id="EFF41257.1"/>
    </source>
</evidence>
<proteinExistence type="predicted"/>
<evidence type="ECO:0008006" key="3">
    <source>
        <dbReference type="Google" id="ProtNLM"/>
    </source>
</evidence>
<dbReference type="OrthoDB" id="399286at2"/>
<keyword evidence="2" id="KW-1185">Reference proteome</keyword>
<dbReference type="RefSeq" id="WP_005683882.1">
    <property type="nucleotide sequence ID" value="NZ_ADNC01000027.1"/>
</dbReference>
<dbReference type="STRING" id="747682.MALL_0336"/>